<dbReference type="SUPFAM" id="SSF53901">
    <property type="entry name" value="Thiolase-like"/>
    <property type="match status" value="1"/>
</dbReference>
<evidence type="ECO:0000256" key="6">
    <source>
        <dbReference type="SAM" id="Coils"/>
    </source>
</evidence>
<dbReference type="InterPro" id="IPR005814">
    <property type="entry name" value="Aminotrans_3"/>
</dbReference>
<dbReference type="Pfam" id="PF00109">
    <property type="entry name" value="ketoacyl-synt"/>
    <property type="match status" value="1"/>
</dbReference>
<dbReference type="EMBL" id="JAUDUY010000001">
    <property type="protein sequence ID" value="MDM9630299.1"/>
    <property type="molecule type" value="Genomic_DNA"/>
</dbReference>
<protein>
    <submittedName>
        <fullName evidence="10">Amino acid adenylation domain-containing protein</fullName>
    </submittedName>
</protein>
<dbReference type="PANTHER" id="PTHR43775:SF51">
    <property type="entry name" value="INACTIVE PHENOLPHTHIOCEROL SYNTHESIS POLYKETIDE SYNTHASE TYPE I PKS1-RELATED"/>
    <property type="match status" value="1"/>
</dbReference>
<dbReference type="PANTHER" id="PTHR43775">
    <property type="entry name" value="FATTY ACID SYNTHASE"/>
    <property type="match status" value="1"/>
</dbReference>
<dbReference type="InterPro" id="IPR016036">
    <property type="entry name" value="Malonyl_transacylase_ACP-bd"/>
</dbReference>
<dbReference type="SUPFAM" id="SSF53383">
    <property type="entry name" value="PLP-dependent transferases"/>
    <property type="match status" value="1"/>
</dbReference>
<keyword evidence="2" id="KW-0596">Phosphopantetheine</keyword>
<feature type="domain" description="Carrier" evidence="8">
    <location>
        <begin position="1525"/>
        <end position="1603"/>
    </location>
</feature>
<dbReference type="Pfam" id="PF16197">
    <property type="entry name" value="KAsynt_C_assoc"/>
    <property type="match status" value="1"/>
</dbReference>
<evidence type="ECO:0000256" key="5">
    <source>
        <dbReference type="ARBA" id="ARBA00022898"/>
    </source>
</evidence>
<dbReference type="SMART" id="SM00827">
    <property type="entry name" value="PKS_AT"/>
    <property type="match status" value="1"/>
</dbReference>
<dbReference type="SMART" id="SM00823">
    <property type="entry name" value="PKS_PP"/>
    <property type="match status" value="2"/>
</dbReference>
<dbReference type="SUPFAM" id="SSF55048">
    <property type="entry name" value="Probable ACP-binding domain of malonyl-CoA ACP transacylase"/>
    <property type="match status" value="1"/>
</dbReference>
<dbReference type="PROSITE" id="PS00600">
    <property type="entry name" value="AA_TRANSFER_CLASS_3"/>
    <property type="match status" value="1"/>
</dbReference>
<dbReference type="Gene3D" id="3.40.47.10">
    <property type="match status" value="1"/>
</dbReference>
<evidence type="ECO:0000256" key="4">
    <source>
        <dbReference type="ARBA" id="ARBA00022679"/>
    </source>
</evidence>
<proteinExistence type="predicted"/>
<dbReference type="InterPro" id="IPR014030">
    <property type="entry name" value="Ketoacyl_synth_N"/>
</dbReference>
<gene>
    <name evidence="10" type="ORF">QU605_02375</name>
</gene>
<dbReference type="Pfam" id="PF00501">
    <property type="entry name" value="AMP-binding"/>
    <property type="match status" value="1"/>
</dbReference>
<dbReference type="InterPro" id="IPR049704">
    <property type="entry name" value="Aminotrans_3_PPA_site"/>
</dbReference>
<dbReference type="SUPFAM" id="SSF52151">
    <property type="entry name" value="FabD/lysophospholipase-like"/>
    <property type="match status" value="1"/>
</dbReference>
<dbReference type="PROSITE" id="PS00455">
    <property type="entry name" value="AMP_BINDING"/>
    <property type="match status" value="1"/>
</dbReference>
<reference evidence="10" key="1">
    <citation type="submission" date="2023-06" db="EMBL/GenBank/DDBJ databases">
        <title>Robiginitalea aurantiacus sp. nov. and Algoriphagus sediminis sp. nov., isolated from coastal sediment.</title>
        <authorList>
            <person name="Zhou Z.Y."/>
            <person name="An J."/>
            <person name="Jia Y.W."/>
            <person name="Du Z.J."/>
        </authorList>
    </citation>
    <scope>NUCLEOTIDE SEQUENCE</scope>
    <source>
        <strain evidence="10">M39</strain>
    </source>
</reference>
<dbReference type="Gene3D" id="3.90.1150.10">
    <property type="entry name" value="Aspartate Aminotransferase, domain 1"/>
    <property type="match status" value="1"/>
</dbReference>
<dbReference type="Gene3D" id="3.30.70.3290">
    <property type="match status" value="1"/>
</dbReference>
<dbReference type="SMART" id="SM00825">
    <property type="entry name" value="PKS_KS"/>
    <property type="match status" value="1"/>
</dbReference>
<dbReference type="RefSeq" id="WP_289723658.1">
    <property type="nucleotide sequence ID" value="NZ_JAUDUY010000001.1"/>
</dbReference>
<dbReference type="InterPro" id="IPR015424">
    <property type="entry name" value="PyrdxlP-dep_Trfase"/>
</dbReference>
<accession>A0ABT7WBK9</accession>
<dbReference type="Gene3D" id="1.10.1200.10">
    <property type="entry name" value="ACP-like"/>
    <property type="match status" value="2"/>
</dbReference>
<dbReference type="PROSITE" id="PS50075">
    <property type="entry name" value="CARRIER"/>
    <property type="match status" value="2"/>
</dbReference>
<evidence type="ECO:0000256" key="1">
    <source>
        <dbReference type="ARBA" id="ARBA00001933"/>
    </source>
</evidence>
<feature type="domain" description="Ketosynthase family 3 (KS3)" evidence="9">
    <location>
        <begin position="606"/>
        <end position="1030"/>
    </location>
</feature>
<dbReference type="InterPro" id="IPR018201">
    <property type="entry name" value="Ketoacyl_synth_AS"/>
</dbReference>
<dbReference type="Gene3D" id="3.40.50.12780">
    <property type="entry name" value="N-terminal domain of ligase-like"/>
    <property type="match status" value="1"/>
</dbReference>
<evidence type="ECO:0000256" key="3">
    <source>
        <dbReference type="ARBA" id="ARBA00022553"/>
    </source>
</evidence>
<comment type="cofactor">
    <cofactor evidence="1">
        <name>pyridoxal 5'-phosphate</name>
        <dbReference type="ChEBI" id="CHEBI:597326"/>
    </cofactor>
</comment>
<dbReference type="InterPro" id="IPR000873">
    <property type="entry name" value="AMP-dep_synth/lig_dom"/>
</dbReference>
<keyword evidence="11" id="KW-1185">Reference proteome</keyword>
<dbReference type="InterPro" id="IPR016039">
    <property type="entry name" value="Thiolase-like"/>
</dbReference>
<dbReference type="Gene3D" id="3.30.70.250">
    <property type="entry name" value="Malonyl-CoA ACP transacylase, ACP-binding"/>
    <property type="match status" value="1"/>
</dbReference>
<dbReference type="Pfam" id="PF00202">
    <property type="entry name" value="Aminotran_3"/>
    <property type="match status" value="1"/>
</dbReference>
<evidence type="ECO:0000256" key="2">
    <source>
        <dbReference type="ARBA" id="ARBA00022450"/>
    </source>
</evidence>
<keyword evidence="5" id="KW-0663">Pyridoxal phosphate</keyword>
<keyword evidence="3" id="KW-0597">Phosphoprotein</keyword>
<dbReference type="Gene3D" id="3.40.640.10">
    <property type="entry name" value="Type I PLP-dependent aspartate aminotransferase-like (Major domain)"/>
    <property type="match status" value="1"/>
</dbReference>
<dbReference type="Proteomes" id="UP001174839">
    <property type="component" value="Unassembled WGS sequence"/>
</dbReference>
<evidence type="ECO:0000259" key="9">
    <source>
        <dbReference type="PROSITE" id="PS52004"/>
    </source>
</evidence>
<sequence length="2237" mass="245671">MSKPNQLYLLFERAARLFPDERCIVSQDAELTYKQTEHEALKVCNAVLSSAGDEDFIGIPTTRSIEQIIFVLGVLKAGKTYLPIDFGYPEKRLQSIIDNSQLSFCLTTEQDAHNVASAGLKPLSVKESSQPHSIESTELKKKDLITYILYTSGSTGEPKGVCMGEEATVNLINWQNNNSNCHEGTRTLQFAPLSFDVSFQEIFSTLSTGGTLVLIDEVLRLDMAALLNFLKEQEVNRLFLPFVALQALAEAALSTETYPTALKEVMTAGEQLKVTSQVRHFFSRLNDCVLFNQYGPTECHVVTELKLEGQPSEWPALPTIGKPITNTSVYILDENLNLLPEGNAGELCIAGRCLAHGYLNNKVLTDEKFIHWKSPDKGKIRIYRTGDVAKYLADGTIEFLGRRDDQVKISGHRIELAEVELAINSLEGIRQTVVVASNHLGGQTQLVAYMESSKKDFDIAGIRQKVSMLLPDYMVPSYYMRVEGFRKTSSGKIDRKKLPAPQFERPGSFPPLRKPVTKIQKNIAKTWIDILQIPEIGIDDNFFELGGTSLLAQKVVALLLKEFNYTLPVTKLYQFPNIAGISDYLTPAKPSEPEVRLKKGKVSNSNRDVAIIGMAGRFPGASTIGELWNVLKEGKETISFFSKEELDKAIPETLRNDPLYVGARGILPSAKEFDASFFGLNPMVASVMDPQQRLFMEISWEVLEQSGYLPRHYKGRVGVYAGCGLNTYYINNVLPNTDVIEKVGEFQANTVNEKDYIATRTSYHLNLKGPAVSVHSACSTSLLAIAEATEALRNGQCDIALAGAASVTSPMNSGHLYQEGSIKSKDGHCKPFDADGSGTLFSDGAGVVLLKNLEQAEADGDTIYGLIKGVGINNDGGDKGSFTAPSVKGQADAIRMAMEDADVSPSEISYIEAHGTATPVGDPIEIEGLEMAFGEQTKNNFCAIGSIKSNMGHLTSAAGVAGFIKTVLAFRHRQIPPSLGYSRPNPLIDFDNKPFFVNNILRPWDSETKRKAGISSFGVGGTNVHIVVEEYENKVRQTDQGRPVQLLTWSAKSQNSLEGYQKALGNYLTGVNGTPLADIAYSLSLTRDVFNQKRFLVASSLTGAQEELLAEASKQINSGTLRQISSELGFLFPGQGSQFLQMGRELYEKEIVFREAVDRCAALIMEGFKMDIREVIFPDTPSPEAENKLKDTRYTQPALFIIEYALAQLWYSWSIEPTFVCGHSIGEFVAAHLAGVFTLPDALKLITLRGKLVSELPGGSMLSVRASAEDIFDLLPEGLSMAAINSDNLCVVSGPDEEIEQFAQDLKAGGIANMLLATSHAFHSTMMEPILEVFENEVKKIALSPPQLPIISTVTGKFLSQEEATDPRYWTDHLREAVRFSDALDTIIDLDESVTLLEVGPGRALSTLARQKKGGKSLVPITSLTVPKAGENAYHTVLTGLGQLWLKGIEPDWNAFYKGQSRQKVMLPSYVFNRKTCWIDPPELNLAGANSSTKVYESIPNATSEIALGQEQPDAVKALQMNSIMRKDIILQKISDIISEISGIEIESGDSQYSFLELGLDSLVLTQMATTCKKEFETAITFRQLSDDLNSPELLASYLDKTLPEERFAPEPESSPAPVRTPVTGNPGFANPVQMPQQPLNANYDHSALGLIAQQLQLLGQQINLLQSNGPVQTGNVIPPNEGAMPSPAVGTNDNSDLGKNSTVDVNEDSLTEEEKAELKKPFGASPRIERQTKVVESEHEAFLQELVRRYNTKTALSKEYAQKHRAHMADPRVVTGFKPGTKELVYPIVIEKSAGNRLWDLDGNEYIDALNGFGSCLFGHQPDFIKEVLHAQIEQGYEVGPQHPMAGEVCELLCEFTGHERAALCNTGSEAVLGAVRIARTVTGRSLIVSFKGAYHGINDEALVRGSKKLKTFPAAAGILSDSVQNVLVLEYGTDESLRIIRERAHELAAVLVEPVQSRRPEFRPVEFLREVRAITKASETVLIFDEVITGFRMHPGGAQALFDIKADVATYGKVIGGGISIGAITGDSDYMDALDGGFWRFGDQSYPEKGVTYFAGTFVRHPLALAAAKASLLRMREKGDALQNQLNTLTENYANDLNAEFKKRKLPMEICYFGSLWRLKFLEDIPYSELLFVLLREKGIHIWDGFPCFMTTSFNAEDISRLKNAFMGSIEELMAASILKSDEVNADPISNGISTVKALNEPPVPGARLGIDEAGNPAWFIKDKGKNGSFTKIKL</sequence>
<dbReference type="InterPro" id="IPR016035">
    <property type="entry name" value="Acyl_Trfase/lysoPLipase"/>
</dbReference>
<keyword evidence="6" id="KW-0175">Coiled coil</keyword>
<dbReference type="InterPro" id="IPR001227">
    <property type="entry name" value="Ac_transferase_dom_sf"/>
</dbReference>
<evidence type="ECO:0000259" key="8">
    <source>
        <dbReference type="PROSITE" id="PS50075"/>
    </source>
</evidence>
<organism evidence="10 11">
    <name type="scientific">Robiginitalea aurantiaca</name>
    <dbReference type="NCBI Taxonomy" id="3056915"/>
    <lineage>
        <taxon>Bacteria</taxon>
        <taxon>Pseudomonadati</taxon>
        <taxon>Bacteroidota</taxon>
        <taxon>Flavobacteriia</taxon>
        <taxon>Flavobacteriales</taxon>
        <taxon>Flavobacteriaceae</taxon>
        <taxon>Robiginitalea</taxon>
    </lineage>
</organism>
<dbReference type="SUPFAM" id="SSF47336">
    <property type="entry name" value="ACP-like"/>
    <property type="match status" value="2"/>
</dbReference>
<evidence type="ECO:0000256" key="7">
    <source>
        <dbReference type="SAM" id="MobiDB-lite"/>
    </source>
</evidence>
<dbReference type="InterPro" id="IPR020845">
    <property type="entry name" value="AMP-binding_CS"/>
</dbReference>
<dbReference type="InterPro" id="IPR015421">
    <property type="entry name" value="PyrdxlP-dep_Trfase_major"/>
</dbReference>
<dbReference type="InterPro" id="IPR014043">
    <property type="entry name" value="Acyl_transferase_dom"/>
</dbReference>
<keyword evidence="4" id="KW-0808">Transferase</keyword>
<feature type="domain" description="Carrier" evidence="8">
    <location>
        <begin position="514"/>
        <end position="589"/>
    </location>
</feature>
<dbReference type="PROSITE" id="PS52004">
    <property type="entry name" value="KS3_2"/>
    <property type="match status" value="1"/>
</dbReference>
<dbReference type="InterPro" id="IPR009081">
    <property type="entry name" value="PP-bd_ACP"/>
</dbReference>
<dbReference type="CDD" id="cd00833">
    <property type="entry name" value="PKS"/>
    <property type="match status" value="1"/>
</dbReference>
<dbReference type="Pfam" id="PF00698">
    <property type="entry name" value="Acyl_transf_1"/>
    <property type="match status" value="1"/>
</dbReference>
<dbReference type="InterPro" id="IPR036736">
    <property type="entry name" value="ACP-like_sf"/>
</dbReference>
<evidence type="ECO:0000313" key="11">
    <source>
        <dbReference type="Proteomes" id="UP001174839"/>
    </source>
</evidence>
<dbReference type="InterPro" id="IPR010071">
    <property type="entry name" value="AA_adenyl_dom"/>
</dbReference>
<dbReference type="SUPFAM" id="SSF56801">
    <property type="entry name" value="Acetyl-CoA synthetase-like"/>
    <property type="match status" value="1"/>
</dbReference>
<evidence type="ECO:0000313" key="10">
    <source>
        <dbReference type="EMBL" id="MDM9630299.1"/>
    </source>
</evidence>
<dbReference type="Pfam" id="PF02801">
    <property type="entry name" value="Ketoacyl-synt_C"/>
    <property type="match status" value="1"/>
</dbReference>
<dbReference type="Pfam" id="PF00550">
    <property type="entry name" value="PP-binding"/>
    <property type="match status" value="2"/>
</dbReference>
<dbReference type="InterPro" id="IPR050091">
    <property type="entry name" value="PKS_NRPS_Biosynth_Enz"/>
</dbReference>
<feature type="region of interest" description="Disordered" evidence="7">
    <location>
        <begin position="1683"/>
        <end position="1702"/>
    </location>
</feature>
<dbReference type="InterPro" id="IPR014031">
    <property type="entry name" value="Ketoacyl_synth_C"/>
</dbReference>
<dbReference type="InterPro" id="IPR042099">
    <property type="entry name" value="ANL_N_sf"/>
</dbReference>
<dbReference type="InterPro" id="IPR020841">
    <property type="entry name" value="PKS_Beta-ketoAc_synthase_dom"/>
</dbReference>
<name>A0ABT7WBK9_9FLAO</name>
<dbReference type="InterPro" id="IPR015422">
    <property type="entry name" value="PyrdxlP-dep_Trfase_small"/>
</dbReference>
<comment type="caution">
    <text evidence="10">The sequence shown here is derived from an EMBL/GenBank/DDBJ whole genome shotgun (WGS) entry which is preliminary data.</text>
</comment>
<dbReference type="InterPro" id="IPR020806">
    <property type="entry name" value="PKS_PP-bd"/>
</dbReference>
<dbReference type="InterPro" id="IPR032821">
    <property type="entry name" value="PKS_assoc"/>
</dbReference>
<dbReference type="InterPro" id="IPR045851">
    <property type="entry name" value="AMP-bd_C_sf"/>
</dbReference>
<dbReference type="Gene3D" id="3.30.300.30">
    <property type="match status" value="1"/>
</dbReference>
<dbReference type="NCBIfam" id="TIGR01733">
    <property type="entry name" value="AA-adenyl-dom"/>
    <property type="match status" value="1"/>
</dbReference>
<feature type="coiled-coil region" evidence="6">
    <location>
        <begin position="2067"/>
        <end position="2094"/>
    </location>
</feature>
<dbReference type="PROSITE" id="PS00606">
    <property type="entry name" value="KS3_1"/>
    <property type="match status" value="1"/>
</dbReference>
<feature type="compositionally biased region" description="Polar residues" evidence="7">
    <location>
        <begin position="1690"/>
        <end position="1702"/>
    </location>
</feature>
<dbReference type="Gene3D" id="3.40.366.10">
    <property type="entry name" value="Malonyl-Coenzyme A Acyl Carrier Protein, domain 2"/>
    <property type="match status" value="1"/>
</dbReference>